<dbReference type="OrthoDB" id="20681at2759"/>
<keyword evidence="3" id="KW-0496">Mitochondrion</keyword>
<organism evidence="5 6">
    <name type="scientific">Calocera viscosa (strain TUFC12733)</name>
    <dbReference type="NCBI Taxonomy" id="1330018"/>
    <lineage>
        <taxon>Eukaryota</taxon>
        <taxon>Fungi</taxon>
        <taxon>Dikarya</taxon>
        <taxon>Basidiomycota</taxon>
        <taxon>Agaricomycotina</taxon>
        <taxon>Dacrymycetes</taxon>
        <taxon>Dacrymycetales</taxon>
        <taxon>Dacrymycetaceae</taxon>
        <taxon>Calocera</taxon>
    </lineage>
</organism>
<dbReference type="InterPro" id="IPR034095">
    <property type="entry name" value="NDUF3"/>
</dbReference>
<evidence type="ECO:0000313" key="5">
    <source>
        <dbReference type="EMBL" id="KZP00229.1"/>
    </source>
</evidence>
<comment type="subcellular location">
    <subcellularLocation>
        <location evidence="1">Mitochondrion</location>
    </subcellularLocation>
</comment>
<dbReference type="GO" id="GO:0005743">
    <property type="term" value="C:mitochondrial inner membrane"/>
    <property type="evidence" value="ECO:0007669"/>
    <property type="project" value="TreeGrafter"/>
</dbReference>
<dbReference type="Proteomes" id="UP000076738">
    <property type="component" value="Unassembled WGS sequence"/>
</dbReference>
<dbReference type="InterPro" id="IPR007523">
    <property type="entry name" value="NDUFAF3/AAMDC"/>
</dbReference>
<dbReference type="STRING" id="1330018.A0A167QTW6"/>
<dbReference type="Gene3D" id="3.40.1230.10">
    <property type="entry name" value="MTH938-like"/>
    <property type="match status" value="1"/>
</dbReference>
<comment type="similarity">
    <text evidence="4">Belongs to the NDUFAF3 family.</text>
</comment>
<accession>A0A167QTW6</accession>
<dbReference type="SUPFAM" id="SSF64076">
    <property type="entry name" value="MTH938-like"/>
    <property type="match status" value="1"/>
</dbReference>
<dbReference type="PANTHER" id="PTHR21192:SF2">
    <property type="entry name" value="NADH DEHYDROGENASE [UBIQUINONE] 1 ALPHA SUBCOMPLEX ASSEMBLY FACTOR 3"/>
    <property type="match status" value="1"/>
</dbReference>
<reference evidence="5 6" key="1">
    <citation type="journal article" date="2016" name="Mol. Biol. Evol.">
        <title>Comparative Genomics of Early-Diverging Mushroom-Forming Fungi Provides Insights into the Origins of Lignocellulose Decay Capabilities.</title>
        <authorList>
            <person name="Nagy L.G."/>
            <person name="Riley R."/>
            <person name="Tritt A."/>
            <person name="Adam C."/>
            <person name="Daum C."/>
            <person name="Floudas D."/>
            <person name="Sun H."/>
            <person name="Yadav J.S."/>
            <person name="Pangilinan J."/>
            <person name="Larsson K.H."/>
            <person name="Matsuura K."/>
            <person name="Barry K."/>
            <person name="Labutti K."/>
            <person name="Kuo R."/>
            <person name="Ohm R.A."/>
            <person name="Bhattacharya S.S."/>
            <person name="Shirouzu T."/>
            <person name="Yoshinaga Y."/>
            <person name="Martin F.M."/>
            <person name="Grigoriev I.V."/>
            <person name="Hibbett D.S."/>
        </authorList>
    </citation>
    <scope>NUCLEOTIDE SEQUENCE [LARGE SCALE GENOMIC DNA]</scope>
    <source>
        <strain evidence="5 6">TUFC12733</strain>
    </source>
</reference>
<name>A0A167QTW6_CALVF</name>
<dbReference type="EMBL" id="KV417270">
    <property type="protein sequence ID" value="KZP00229.1"/>
    <property type="molecule type" value="Genomic_DNA"/>
</dbReference>
<evidence type="ECO:0000256" key="2">
    <source>
        <dbReference type="ARBA" id="ARBA00021776"/>
    </source>
</evidence>
<dbReference type="Pfam" id="PF04430">
    <property type="entry name" value="DUF498"/>
    <property type="match status" value="1"/>
</dbReference>
<dbReference type="InterPro" id="IPR036748">
    <property type="entry name" value="MTH938-like_sf"/>
</dbReference>
<evidence type="ECO:0000256" key="1">
    <source>
        <dbReference type="ARBA" id="ARBA00004173"/>
    </source>
</evidence>
<dbReference type="GO" id="GO:0032981">
    <property type="term" value="P:mitochondrial respiratory chain complex I assembly"/>
    <property type="evidence" value="ECO:0007669"/>
    <property type="project" value="InterPro"/>
</dbReference>
<evidence type="ECO:0000313" key="6">
    <source>
        <dbReference type="Proteomes" id="UP000076738"/>
    </source>
</evidence>
<dbReference type="AlphaFoldDB" id="A0A167QTW6"/>
<proteinExistence type="inferred from homology"/>
<sequence>MLDPSGLLGVSKITSSAIELTDGLALRGPVILLNGRAFLWDPPIAGGSWKGWGKETWQLFEVVVPRPEILLFGTGKSIILPPPSVRTHLNNLGIQLDFMDTRNACSTYNLLLEEGRRVGAALLPLGNQVPWSDIPKE</sequence>
<protein>
    <recommendedName>
        <fullName evidence="2">NADH dehydrogenase [ubiquinone] 1 alpha subcomplex assembly factor 3</fullName>
    </recommendedName>
</protein>
<evidence type="ECO:0000256" key="4">
    <source>
        <dbReference type="ARBA" id="ARBA00049984"/>
    </source>
</evidence>
<dbReference type="CDD" id="cd05125">
    <property type="entry name" value="Mth938_2P1-like"/>
    <property type="match status" value="1"/>
</dbReference>
<keyword evidence="6" id="KW-1185">Reference proteome</keyword>
<evidence type="ECO:0000256" key="3">
    <source>
        <dbReference type="ARBA" id="ARBA00023128"/>
    </source>
</evidence>
<gene>
    <name evidence="5" type="ORF">CALVIDRAFT_476327</name>
</gene>
<dbReference type="PANTHER" id="PTHR21192">
    <property type="entry name" value="NUCLEAR PROTEIN E3-3"/>
    <property type="match status" value="1"/>
</dbReference>